<organism evidence="1 2">
    <name type="scientific">Penstemon smallii</name>
    <dbReference type="NCBI Taxonomy" id="265156"/>
    <lineage>
        <taxon>Eukaryota</taxon>
        <taxon>Viridiplantae</taxon>
        <taxon>Streptophyta</taxon>
        <taxon>Embryophyta</taxon>
        <taxon>Tracheophyta</taxon>
        <taxon>Spermatophyta</taxon>
        <taxon>Magnoliopsida</taxon>
        <taxon>eudicotyledons</taxon>
        <taxon>Gunneridae</taxon>
        <taxon>Pentapetalae</taxon>
        <taxon>asterids</taxon>
        <taxon>lamiids</taxon>
        <taxon>Lamiales</taxon>
        <taxon>Plantaginaceae</taxon>
        <taxon>Cheloneae</taxon>
        <taxon>Penstemon</taxon>
    </lineage>
</organism>
<evidence type="ECO:0000313" key="2">
    <source>
        <dbReference type="Proteomes" id="UP001634393"/>
    </source>
</evidence>
<reference evidence="1 2" key="1">
    <citation type="submission" date="2024-12" db="EMBL/GenBank/DDBJ databases">
        <title>The unique morphological basis and parallel evolutionary history of personate flowers in Penstemon.</title>
        <authorList>
            <person name="Depatie T.H."/>
            <person name="Wessinger C.A."/>
        </authorList>
    </citation>
    <scope>NUCLEOTIDE SEQUENCE [LARGE SCALE GENOMIC DNA]</scope>
    <source>
        <strain evidence="1">WTNN_2</strain>
        <tissue evidence="1">Leaf</tissue>
    </source>
</reference>
<dbReference type="Proteomes" id="UP001634393">
    <property type="component" value="Unassembled WGS sequence"/>
</dbReference>
<proteinExistence type="predicted"/>
<keyword evidence="2" id="KW-1185">Reference proteome</keyword>
<sequence>MSLTRRQRADLNSRYDGWSPEEESYYISKLNALLVSPIRIIDGNHESEAAAPPSEEVNPLAIIVYDGGNAGDVNGDMGGHISDVD</sequence>
<evidence type="ECO:0000313" key="1">
    <source>
        <dbReference type="EMBL" id="KAL3820387.1"/>
    </source>
</evidence>
<comment type="caution">
    <text evidence="1">The sequence shown here is derived from an EMBL/GenBank/DDBJ whole genome shotgun (WGS) entry which is preliminary data.</text>
</comment>
<name>A0ABD3S7M8_9LAMI</name>
<gene>
    <name evidence="1" type="ORF">ACJIZ3_006292</name>
</gene>
<protein>
    <submittedName>
        <fullName evidence="1">Uncharacterized protein</fullName>
    </submittedName>
</protein>
<dbReference type="AlphaFoldDB" id="A0ABD3S7M8"/>
<dbReference type="EMBL" id="JBJXBP010000007">
    <property type="protein sequence ID" value="KAL3820387.1"/>
    <property type="molecule type" value="Genomic_DNA"/>
</dbReference>
<accession>A0ABD3S7M8</accession>